<dbReference type="Proteomes" id="UP001163255">
    <property type="component" value="Chromosome"/>
</dbReference>
<reference evidence="1" key="1">
    <citation type="submission" date="2022-10" db="EMBL/GenBank/DDBJ databases">
        <title>Completed Genome Sequence of two octocoral isolated bacterium, Endozoicomonas euniceicola EF212T and Endozoicomonas gorgoniicola PS125T.</title>
        <authorList>
            <person name="Chiou Y.-J."/>
            <person name="Chen Y.-H."/>
        </authorList>
    </citation>
    <scope>NUCLEOTIDE SEQUENCE</scope>
    <source>
        <strain evidence="1">EF212</strain>
    </source>
</reference>
<keyword evidence="2" id="KW-1185">Reference proteome</keyword>
<accession>A0ABY6GUY0</accession>
<dbReference type="EMBL" id="CP103300">
    <property type="protein sequence ID" value="UYM16194.1"/>
    <property type="molecule type" value="Genomic_DNA"/>
</dbReference>
<evidence type="ECO:0000313" key="1">
    <source>
        <dbReference type="EMBL" id="UYM16194.1"/>
    </source>
</evidence>
<evidence type="ECO:0000313" key="2">
    <source>
        <dbReference type="Proteomes" id="UP001163255"/>
    </source>
</evidence>
<gene>
    <name evidence="1" type="ORF">NX720_25925</name>
</gene>
<protein>
    <submittedName>
        <fullName evidence="1">Uncharacterized protein</fullName>
    </submittedName>
</protein>
<sequence length="96" mass="10871">MTDQFAALHQQCLAVFGQSITVSNPDGESFTTKGMFKKELIPTGQFENTLQSLNVLLLTSSEPVKRGYIIDQAWVIDRKIQDDGQLTTWTLYEYLP</sequence>
<name>A0ABY6GUY0_9GAMM</name>
<organism evidence="1 2">
    <name type="scientific">Endozoicomonas euniceicola</name>
    <dbReference type="NCBI Taxonomy" id="1234143"/>
    <lineage>
        <taxon>Bacteria</taxon>
        <taxon>Pseudomonadati</taxon>
        <taxon>Pseudomonadota</taxon>
        <taxon>Gammaproteobacteria</taxon>
        <taxon>Oceanospirillales</taxon>
        <taxon>Endozoicomonadaceae</taxon>
        <taxon>Endozoicomonas</taxon>
    </lineage>
</organism>
<dbReference type="RefSeq" id="WP_262598502.1">
    <property type="nucleotide sequence ID" value="NZ_CP103300.1"/>
</dbReference>
<proteinExistence type="predicted"/>